<name>M3A4H4_PSEFD</name>
<dbReference type="VEuPathDB" id="FungiDB:MYCFIDRAFT_171843"/>
<dbReference type="RefSeq" id="XP_007923441.1">
    <property type="nucleotide sequence ID" value="XM_007925250.1"/>
</dbReference>
<dbReference type="Proteomes" id="UP000016932">
    <property type="component" value="Unassembled WGS sequence"/>
</dbReference>
<dbReference type="HOGENOM" id="CLU_2528410_0_0_1"/>
<evidence type="ECO:0000313" key="2">
    <source>
        <dbReference type="Proteomes" id="UP000016932"/>
    </source>
</evidence>
<dbReference type="AlphaFoldDB" id="M3A4H4"/>
<accession>M3A4H4</accession>
<reference evidence="1 2" key="1">
    <citation type="journal article" date="2012" name="PLoS Pathog.">
        <title>Diverse lifestyles and strategies of plant pathogenesis encoded in the genomes of eighteen Dothideomycetes fungi.</title>
        <authorList>
            <person name="Ohm R.A."/>
            <person name="Feau N."/>
            <person name="Henrissat B."/>
            <person name="Schoch C.L."/>
            <person name="Horwitz B.A."/>
            <person name="Barry K.W."/>
            <person name="Condon B.J."/>
            <person name="Copeland A.C."/>
            <person name="Dhillon B."/>
            <person name="Glaser F."/>
            <person name="Hesse C.N."/>
            <person name="Kosti I."/>
            <person name="LaButti K."/>
            <person name="Lindquist E.A."/>
            <person name="Lucas S."/>
            <person name="Salamov A.A."/>
            <person name="Bradshaw R.E."/>
            <person name="Ciuffetti L."/>
            <person name="Hamelin R.C."/>
            <person name="Kema G.H.J."/>
            <person name="Lawrence C."/>
            <person name="Scott J.A."/>
            <person name="Spatafora J.W."/>
            <person name="Turgeon B.G."/>
            <person name="de Wit P.J.G.M."/>
            <person name="Zhong S."/>
            <person name="Goodwin S.B."/>
            <person name="Grigoriev I.V."/>
        </authorList>
    </citation>
    <scope>NUCLEOTIDE SEQUENCE [LARGE SCALE GENOMIC DNA]</scope>
    <source>
        <strain evidence="1 2">CIRAD86</strain>
    </source>
</reference>
<gene>
    <name evidence="1" type="ORF">MYCFIDRAFT_171843</name>
</gene>
<dbReference type="KEGG" id="pfj:MYCFIDRAFT_171843"/>
<keyword evidence="2" id="KW-1185">Reference proteome</keyword>
<evidence type="ECO:0000313" key="1">
    <source>
        <dbReference type="EMBL" id="EME86019.1"/>
    </source>
</evidence>
<organism evidence="1 2">
    <name type="scientific">Pseudocercospora fijiensis (strain CIRAD86)</name>
    <name type="common">Black leaf streak disease fungus</name>
    <name type="synonym">Mycosphaerella fijiensis</name>
    <dbReference type="NCBI Taxonomy" id="383855"/>
    <lineage>
        <taxon>Eukaryota</taxon>
        <taxon>Fungi</taxon>
        <taxon>Dikarya</taxon>
        <taxon>Ascomycota</taxon>
        <taxon>Pezizomycotina</taxon>
        <taxon>Dothideomycetes</taxon>
        <taxon>Dothideomycetidae</taxon>
        <taxon>Mycosphaerellales</taxon>
        <taxon>Mycosphaerellaceae</taxon>
        <taxon>Pseudocercospora</taxon>
    </lineage>
</organism>
<dbReference type="GeneID" id="19332706"/>
<dbReference type="EMBL" id="KB446556">
    <property type="protein sequence ID" value="EME86019.1"/>
    <property type="molecule type" value="Genomic_DNA"/>
</dbReference>
<protein>
    <submittedName>
        <fullName evidence="1">Uncharacterized protein</fullName>
    </submittedName>
</protein>
<sequence>MRTAYSTTFTRTPRTNTPHTLIIDTTYSTNIYNLELLDIVAAGPINDTIELGVGLIRPKPDQADFTTLLVVRCLSLLALIEKSP</sequence>
<proteinExistence type="predicted"/>